<dbReference type="AlphaFoldDB" id="A0A3M7P965"/>
<dbReference type="EMBL" id="REGN01012486">
    <property type="protein sequence ID" value="RMZ95244.1"/>
    <property type="molecule type" value="Genomic_DNA"/>
</dbReference>
<keyword evidence="1" id="KW-0343">GTPase activation</keyword>
<evidence type="ECO:0000313" key="3">
    <source>
        <dbReference type="EMBL" id="RMZ95244.1"/>
    </source>
</evidence>
<dbReference type="GO" id="GO:0007165">
    <property type="term" value="P:signal transduction"/>
    <property type="evidence" value="ECO:0007669"/>
    <property type="project" value="InterPro"/>
</dbReference>
<evidence type="ECO:0000313" key="4">
    <source>
        <dbReference type="Proteomes" id="UP000276133"/>
    </source>
</evidence>
<comment type="caution">
    <text evidence="3">The sequence shown here is derived from an EMBL/GenBank/DDBJ whole genome shotgun (WGS) entry which is preliminary data.</text>
</comment>
<accession>A0A3M7P965</accession>
<sequence length="534" mass="60477">MNITFYFLFLNRGILKHFLPVNQFRSESHKSHLFGSNLELSSTGNVSLINERLNSAVQQTPIVTQRPTTSNSGGGVVSSGKNSFVNKHLLVQRRRTIHDIINLDLLSNIINSTSPKKYDKRSLSSSITSDKKLDLDELSSLKASRDLLLEASVLLLNQYGKQERHLFLFTDLLIIAKQNLTQIQKEKEENSILNIKISYNTDNSGTTAPTKFSQCYTKTVQVKPDETALHLVARCKSLFNLDSDIGDNRHQLWLKISANEPLIPLIGHEFPYAIKMNSLRETGATLIEENDTNYKFVLIDNKKYSNDMQTKSNAPPKGVSTAPNDTDKLYRLRKKMFWNKNSSSNRNLDSLLDLDGVLLPKKNRESKTYINSIRSNSLHHVYQGFTETSKSSKKSISTSSSIATSTLRPLYHKLKRAHLFGVKLEKICGPYSATNCRLPAPIMSLMEKVASEGINALMIFRKSASAKLKKTYRDKIDSNQAFDYDEMNVHIAALLLKEFLRDYPDGIIDYRLFNDCVKTLSIKSQDQQLKAIKV</sequence>
<dbReference type="Pfam" id="PF22286">
    <property type="entry name" value="RHG20_PH"/>
    <property type="match status" value="1"/>
</dbReference>
<dbReference type="PROSITE" id="PS50238">
    <property type="entry name" value="RHOGAP"/>
    <property type="match status" value="1"/>
</dbReference>
<reference evidence="3 4" key="1">
    <citation type="journal article" date="2018" name="Sci. Rep.">
        <title>Genomic signatures of local adaptation to the degree of environmental predictability in rotifers.</title>
        <authorList>
            <person name="Franch-Gras L."/>
            <person name="Hahn C."/>
            <person name="Garcia-Roger E.M."/>
            <person name="Carmona M.J."/>
            <person name="Serra M."/>
            <person name="Gomez A."/>
        </authorList>
    </citation>
    <scope>NUCLEOTIDE SEQUENCE [LARGE SCALE GENOMIC DNA]</scope>
    <source>
        <strain evidence="3">HYR1</strain>
    </source>
</reference>
<dbReference type="InterPro" id="IPR008936">
    <property type="entry name" value="Rho_GTPase_activation_prot"/>
</dbReference>
<dbReference type="PANTHER" id="PTHR23179:SF3">
    <property type="entry name" value="RHO GTPASE-ACTIVATING PROTEIN 20"/>
    <property type="match status" value="1"/>
</dbReference>
<dbReference type="Gene3D" id="2.30.29.30">
    <property type="entry name" value="Pleckstrin-homology domain (PH domain)/Phosphotyrosine-binding domain (PTB)"/>
    <property type="match status" value="1"/>
</dbReference>
<dbReference type="STRING" id="10195.A0A3M7P965"/>
<dbReference type="Pfam" id="PF00620">
    <property type="entry name" value="RhoGAP"/>
    <property type="match status" value="1"/>
</dbReference>
<protein>
    <submittedName>
        <fullName evidence="3">Rho GTPase-activating 20</fullName>
    </submittedName>
</protein>
<dbReference type="PANTHER" id="PTHR23179">
    <property type="entry name" value="T-CELL ACTIVATION RHO GTPASE ACTIVATING PROTEIN-RELATED"/>
    <property type="match status" value="1"/>
</dbReference>
<dbReference type="Gene3D" id="1.10.555.10">
    <property type="entry name" value="Rho GTPase activation protein"/>
    <property type="match status" value="1"/>
</dbReference>
<gene>
    <name evidence="3" type="ORF">BpHYR1_001398</name>
</gene>
<dbReference type="SUPFAM" id="SSF48350">
    <property type="entry name" value="GTPase activation domain, GAP"/>
    <property type="match status" value="1"/>
</dbReference>
<dbReference type="GO" id="GO:0005096">
    <property type="term" value="F:GTPase activator activity"/>
    <property type="evidence" value="ECO:0007669"/>
    <property type="project" value="UniProtKB-KW"/>
</dbReference>
<dbReference type="OrthoDB" id="185175at2759"/>
<organism evidence="3 4">
    <name type="scientific">Brachionus plicatilis</name>
    <name type="common">Marine rotifer</name>
    <name type="synonym">Brachionus muelleri</name>
    <dbReference type="NCBI Taxonomy" id="10195"/>
    <lineage>
        <taxon>Eukaryota</taxon>
        <taxon>Metazoa</taxon>
        <taxon>Spiralia</taxon>
        <taxon>Gnathifera</taxon>
        <taxon>Rotifera</taxon>
        <taxon>Eurotatoria</taxon>
        <taxon>Monogononta</taxon>
        <taxon>Pseudotrocha</taxon>
        <taxon>Ploima</taxon>
        <taxon>Brachionidae</taxon>
        <taxon>Brachionus</taxon>
    </lineage>
</organism>
<feature type="domain" description="Rho-GAP" evidence="2">
    <location>
        <begin position="422"/>
        <end position="534"/>
    </location>
</feature>
<keyword evidence="4" id="KW-1185">Reference proteome</keyword>
<name>A0A3M7P965_BRAPC</name>
<dbReference type="InterPro" id="IPR000198">
    <property type="entry name" value="RhoGAP_dom"/>
</dbReference>
<dbReference type="InterPro" id="IPR047887">
    <property type="entry name" value="ARHGAP20_PH"/>
</dbReference>
<evidence type="ECO:0000256" key="1">
    <source>
        <dbReference type="ARBA" id="ARBA00022468"/>
    </source>
</evidence>
<proteinExistence type="predicted"/>
<dbReference type="InterPro" id="IPR011993">
    <property type="entry name" value="PH-like_dom_sf"/>
</dbReference>
<evidence type="ECO:0000259" key="2">
    <source>
        <dbReference type="PROSITE" id="PS50238"/>
    </source>
</evidence>
<dbReference type="Proteomes" id="UP000276133">
    <property type="component" value="Unassembled WGS sequence"/>
</dbReference>